<reference evidence="11 12" key="1">
    <citation type="submission" date="2015-07" db="EMBL/GenBank/DDBJ databases">
        <title>Isolation and Genomic Characterization of a Novel Halophilic Metal-Reducing Deltaproteobacterium from the Deep Subsurface.</title>
        <authorList>
            <person name="Badalamenti J.P."/>
            <person name="Summers Z.M."/>
            <person name="Gralnick J.A."/>
            <person name="Bond D.R."/>
        </authorList>
    </citation>
    <scope>NUCLEOTIDE SEQUENCE [LARGE SCALE GENOMIC DNA]</scope>
    <source>
        <strain evidence="11 12">WTL</strain>
    </source>
</reference>
<keyword evidence="3" id="KW-0597">Phosphoprotein</keyword>
<evidence type="ECO:0000313" key="12">
    <source>
        <dbReference type="Proteomes" id="UP000057158"/>
    </source>
</evidence>
<evidence type="ECO:0000256" key="3">
    <source>
        <dbReference type="ARBA" id="ARBA00022553"/>
    </source>
</evidence>
<dbReference type="STRING" id="1603606.DSOUD_0152"/>
<protein>
    <recommendedName>
        <fullName evidence="2">histidine kinase</fullName>
        <ecNumber evidence="2">2.7.13.3</ecNumber>
    </recommendedName>
</protein>
<dbReference type="PRINTS" id="PR00344">
    <property type="entry name" value="BCTRLSENSOR"/>
</dbReference>
<dbReference type="AlphaFoldDB" id="A0A0M4CXK5"/>
<dbReference type="OrthoDB" id="7340865at2"/>
<dbReference type="CDD" id="cd00082">
    <property type="entry name" value="HisKA"/>
    <property type="match status" value="1"/>
</dbReference>
<dbReference type="Gene3D" id="3.30.450.290">
    <property type="match status" value="1"/>
</dbReference>
<dbReference type="PROSITE" id="PS51257">
    <property type="entry name" value="PROKAR_LIPOPROTEIN"/>
    <property type="match status" value="1"/>
</dbReference>
<evidence type="ECO:0000256" key="6">
    <source>
        <dbReference type="ARBA" id="ARBA00022777"/>
    </source>
</evidence>
<name>A0A0M4CXK5_9BACT</name>
<evidence type="ECO:0000256" key="2">
    <source>
        <dbReference type="ARBA" id="ARBA00012438"/>
    </source>
</evidence>
<dbReference type="Pfam" id="PF00512">
    <property type="entry name" value="HisKA"/>
    <property type="match status" value="1"/>
</dbReference>
<dbReference type="PANTHER" id="PTHR43065">
    <property type="entry name" value="SENSOR HISTIDINE KINASE"/>
    <property type="match status" value="1"/>
</dbReference>
<dbReference type="InterPro" id="IPR004358">
    <property type="entry name" value="Sig_transdc_His_kin-like_C"/>
</dbReference>
<dbReference type="SMART" id="SM00388">
    <property type="entry name" value="HisKA"/>
    <property type="match status" value="1"/>
</dbReference>
<evidence type="ECO:0000259" key="10">
    <source>
        <dbReference type="PROSITE" id="PS50109"/>
    </source>
</evidence>
<keyword evidence="9" id="KW-0812">Transmembrane</keyword>
<evidence type="ECO:0000256" key="4">
    <source>
        <dbReference type="ARBA" id="ARBA00022679"/>
    </source>
</evidence>
<organism evidence="11 12">
    <name type="scientific">Desulfuromonas soudanensis</name>
    <dbReference type="NCBI Taxonomy" id="1603606"/>
    <lineage>
        <taxon>Bacteria</taxon>
        <taxon>Pseudomonadati</taxon>
        <taxon>Thermodesulfobacteriota</taxon>
        <taxon>Desulfuromonadia</taxon>
        <taxon>Desulfuromonadales</taxon>
        <taxon>Desulfuromonadaceae</taxon>
        <taxon>Desulfuromonas</taxon>
    </lineage>
</organism>
<keyword evidence="7" id="KW-0067">ATP-binding</keyword>
<dbReference type="PROSITE" id="PS50109">
    <property type="entry name" value="HIS_KIN"/>
    <property type="match status" value="1"/>
</dbReference>
<dbReference type="GO" id="GO:0005524">
    <property type="term" value="F:ATP binding"/>
    <property type="evidence" value="ECO:0007669"/>
    <property type="project" value="UniProtKB-KW"/>
</dbReference>
<dbReference type="EMBL" id="CP010802">
    <property type="protein sequence ID" value="ALC14952.1"/>
    <property type="molecule type" value="Genomic_DNA"/>
</dbReference>
<dbReference type="KEGG" id="des:DSOUD_0152"/>
<dbReference type="Proteomes" id="UP000057158">
    <property type="component" value="Chromosome"/>
</dbReference>
<dbReference type="InterPro" id="IPR036097">
    <property type="entry name" value="HisK_dim/P_sf"/>
</dbReference>
<dbReference type="PANTHER" id="PTHR43065:SF10">
    <property type="entry name" value="PEROXIDE STRESS-ACTIVATED HISTIDINE KINASE MAK3"/>
    <property type="match status" value="1"/>
</dbReference>
<dbReference type="InterPro" id="IPR021796">
    <property type="entry name" value="Tll0287-like_dom"/>
</dbReference>
<dbReference type="InterPro" id="IPR005467">
    <property type="entry name" value="His_kinase_dom"/>
</dbReference>
<keyword evidence="8" id="KW-0902">Two-component regulatory system</keyword>
<sequence>MQLRTKFILLIGLVIGCSYGVTFYRTSGFQEELVVEQATNQAKMLFHQIRLTRQWVADHDGLFFMKGPGVENNPFLLQGEIRDEQGNSLVKRNPAMVTRELSAYAAREGVGQFNVTSLKPVNPANAPDPFERRALLAFERGAEEEVEIEKIAGRYRLRYMAPLKVDSHCLECHGDQGYGVGDIRGGMNVTIPMDLAFAEIRTNNRMLLNIALATMAMVALAIFFLFEVLVAKRLKILAREMDRYPDRRPPETSLSPEENDEIGALARHYRELCQRLERSQLELDATREQVFQGEKQAALGRLVAGISHEINNPLGGMQNCIQTMKRSMDQPELQLRYLDLLGQGVDRIKGTVRQLLNISRKEPLELRRGKVDEMIRECLELTCMGRKNLTLDLHLDLPESLLVGMEALRQVVMNLVGNAVQAMGEGPGILRAASRIENDRLLVEIADTGPGIAPEHLGKIFEPFFTTKEVGEGTGLGLSVSHSLVTQMGGELRVRNGEEGGAVFTVNLPLSKDDEPGKERPS</sequence>
<accession>A0A0M4CXK5</accession>
<dbReference type="RefSeq" id="WP_157671689.1">
    <property type="nucleotide sequence ID" value="NZ_CP010802.1"/>
</dbReference>
<proteinExistence type="predicted"/>
<evidence type="ECO:0000256" key="1">
    <source>
        <dbReference type="ARBA" id="ARBA00000085"/>
    </source>
</evidence>
<keyword evidence="4" id="KW-0808">Transferase</keyword>
<dbReference type="Gene3D" id="3.30.565.10">
    <property type="entry name" value="Histidine kinase-like ATPase, C-terminal domain"/>
    <property type="match status" value="1"/>
</dbReference>
<feature type="domain" description="Histidine kinase" evidence="10">
    <location>
        <begin position="305"/>
        <end position="512"/>
    </location>
</feature>
<dbReference type="Pfam" id="PF11845">
    <property type="entry name" value="Tll0287-like"/>
    <property type="match status" value="1"/>
</dbReference>
<keyword evidence="6 11" id="KW-0418">Kinase</keyword>
<dbReference type="GO" id="GO:0000155">
    <property type="term" value="F:phosphorelay sensor kinase activity"/>
    <property type="evidence" value="ECO:0007669"/>
    <property type="project" value="InterPro"/>
</dbReference>
<evidence type="ECO:0000256" key="7">
    <source>
        <dbReference type="ARBA" id="ARBA00022840"/>
    </source>
</evidence>
<dbReference type="InterPro" id="IPR036890">
    <property type="entry name" value="HATPase_C_sf"/>
</dbReference>
<dbReference type="PATRIC" id="fig|1603606.3.peg.171"/>
<evidence type="ECO:0000313" key="11">
    <source>
        <dbReference type="EMBL" id="ALC14952.1"/>
    </source>
</evidence>
<keyword evidence="9" id="KW-0472">Membrane</keyword>
<dbReference type="Gene3D" id="6.10.340.10">
    <property type="match status" value="1"/>
</dbReference>
<keyword evidence="5" id="KW-0547">Nucleotide-binding</keyword>
<feature type="transmembrane region" description="Helical" evidence="9">
    <location>
        <begin position="206"/>
        <end position="231"/>
    </location>
</feature>
<dbReference type="EC" id="2.7.13.3" evidence="2"/>
<evidence type="ECO:0000256" key="9">
    <source>
        <dbReference type="SAM" id="Phobius"/>
    </source>
</evidence>
<dbReference type="InterPro" id="IPR003661">
    <property type="entry name" value="HisK_dim/P_dom"/>
</dbReference>
<comment type="catalytic activity">
    <reaction evidence="1">
        <text>ATP + protein L-histidine = ADP + protein N-phospho-L-histidine.</text>
        <dbReference type="EC" id="2.7.13.3"/>
    </reaction>
</comment>
<evidence type="ECO:0000256" key="5">
    <source>
        <dbReference type="ARBA" id="ARBA00022741"/>
    </source>
</evidence>
<gene>
    <name evidence="11" type="ORF">DSOUD_0152</name>
</gene>
<dbReference type="SMART" id="SM00387">
    <property type="entry name" value="HATPase_c"/>
    <property type="match status" value="1"/>
</dbReference>
<dbReference type="SUPFAM" id="SSF55874">
    <property type="entry name" value="ATPase domain of HSP90 chaperone/DNA topoisomerase II/histidine kinase"/>
    <property type="match status" value="1"/>
</dbReference>
<keyword evidence="12" id="KW-1185">Reference proteome</keyword>
<dbReference type="Gene3D" id="1.10.287.130">
    <property type="match status" value="1"/>
</dbReference>
<keyword evidence="9" id="KW-1133">Transmembrane helix</keyword>
<dbReference type="InterPro" id="IPR003594">
    <property type="entry name" value="HATPase_dom"/>
</dbReference>
<evidence type="ECO:0000256" key="8">
    <source>
        <dbReference type="ARBA" id="ARBA00023012"/>
    </source>
</evidence>
<dbReference type="SUPFAM" id="SSF47384">
    <property type="entry name" value="Homodimeric domain of signal transducing histidine kinase"/>
    <property type="match status" value="1"/>
</dbReference>
<dbReference type="Pfam" id="PF02518">
    <property type="entry name" value="HATPase_c"/>
    <property type="match status" value="1"/>
</dbReference>